<dbReference type="EMBL" id="CAJHJT010000034">
    <property type="protein sequence ID" value="CAD7004775.1"/>
    <property type="molecule type" value="Genomic_DNA"/>
</dbReference>
<evidence type="ECO:0000313" key="1">
    <source>
        <dbReference type="EMBL" id="CAD7004775.1"/>
    </source>
</evidence>
<name>A0A811V331_CERCA</name>
<evidence type="ECO:0000313" key="2">
    <source>
        <dbReference type="Proteomes" id="UP000606786"/>
    </source>
</evidence>
<gene>
    <name evidence="1" type="ORF">CCAP1982_LOCUS13165</name>
</gene>
<sequence>MEVCIYTQIQISVRKHKVVRCSIFSSSFDIRIPLCSHSRRKRHTFPVTPQPTVTHANTQTHPYACKLGNAHKRICRCTIVSCVSVAGSALRHSFFAVGSLLVALVGSNSHNRCL</sequence>
<organism evidence="1 2">
    <name type="scientific">Ceratitis capitata</name>
    <name type="common">Mediterranean fruit fly</name>
    <name type="synonym">Tephritis capitata</name>
    <dbReference type="NCBI Taxonomy" id="7213"/>
    <lineage>
        <taxon>Eukaryota</taxon>
        <taxon>Metazoa</taxon>
        <taxon>Ecdysozoa</taxon>
        <taxon>Arthropoda</taxon>
        <taxon>Hexapoda</taxon>
        <taxon>Insecta</taxon>
        <taxon>Pterygota</taxon>
        <taxon>Neoptera</taxon>
        <taxon>Endopterygota</taxon>
        <taxon>Diptera</taxon>
        <taxon>Brachycera</taxon>
        <taxon>Muscomorpha</taxon>
        <taxon>Tephritoidea</taxon>
        <taxon>Tephritidae</taxon>
        <taxon>Ceratitis</taxon>
        <taxon>Ceratitis</taxon>
    </lineage>
</organism>
<accession>A0A811V331</accession>
<dbReference type="AlphaFoldDB" id="A0A811V331"/>
<reference evidence="1" key="1">
    <citation type="submission" date="2020-11" db="EMBL/GenBank/DDBJ databases">
        <authorList>
            <person name="Whitehead M."/>
        </authorList>
    </citation>
    <scope>NUCLEOTIDE SEQUENCE</scope>
    <source>
        <strain evidence="1">EGII</strain>
    </source>
</reference>
<keyword evidence="2" id="KW-1185">Reference proteome</keyword>
<protein>
    <submittedName>
        <fullName evidence="1">(Mediterranean fruit fly) hypothetical protein</fullName>
    </submittedName>
</protein>
<proteinExistence type="predicted"/>
<comment type="caution">
    <text evidence="1">The sequence shown here is derived from an EMBL/GenBank/DDBJ whole genome shotgun (WGS) entry which is preliminary data.</text>
</comment>
<dbReference type="Proteomes" id="UP000606786">
    <property type="component" value="Unassembled WGS sequence"/>
</dbReference>